<dbReference type="InterPro" id="IPR044068">
    <property type="entry name" value="CB"/>
</dbReference>
<keyword evidence="2 4" id="KW-0238">DNA-binding</keyword>
<evidence type="ECO:0000259" key="7">
    <source>
        <dbReference type="PROSITE" id="PS51900"/>
    </source>
</evidence>
<dbReference type="PANTHER" id="PTHR34605">
    <property type="entry name" value="PHAGE_INTEGRASE DOMAIN-CONTAINING PROTEIN"/>
    <property type="match status" value="1"/>
</dbReference>
<dbReference type="InterPro" id="IPR002104">
    <property type="entry name" value="Integrase_catalytic"/>
</dbReference>
<evidence type="ECO:0000313" key="9">
    <source>
        <dbReference type="Proteomes" id="UP001550378"/>
    </source>
</evidence>
<dbReference type="EMBL" id="JBEXZR010000052">
    <property type="protein sequence ID" value="MEU0712225.1"/>
    <property type="molecule type" value="Genomic_DNA"/>
</dbReference>
<dbReference type="CDD" id="cd00799">
    <property type="entry name" value="INT_Cre_C"/>
    <property type="match status" value="1"/>
</dbReference>
<dbReference type="InterPro" id="IPR011010">
    <property type="entry name" value="DNA_brk_join_enz"/>
</dbReference>
<evidence type="ECO:0000256" key="2">
    <source>
        <dbReference type="ARBA" id="ARBA00023125"/>
    </source>
</evidence>
<dbReference type="PROSITE" id="PS51900">
    <property type="entry name" value="CB"/>
    <property type="match status" value="1"/>
</dbReference>
<dbReference type="SUPFAM" id="SSF47823">
    <property type="entry name" value="lambda integrase-like, N-terminal domain"/>
    <property type="match status" value="1"/>
</dbReference>
<feature type="domain" description="Tyr recombinase" evidence="6">
    <location>
        <begin position="129"/>
        <end position="329"/>
    </location>
</feature>
<dbReference type="RefSeq" id="WP_359656861.1">
    <property type="nucleotide sequence ID" value="NZ_JBEXZP010000153.1"/>
</dbReference>
<evidence type="ECO:0000256" key="1">
    <source>
        <dbReference type="ARBA" id="ARBA00022908"/>
    </source>
</evidence>
<dbReference type="Pfam" id="PF02899">
    <property type="entry name" value="Phage_int_SAM_1"/>
    <property type="match status" value="1"/>
</dbReference>
<reference evidence="8 9" key="1">
    <citation type="submission" date="2024-06" db="EMBL/GenBank/DDBJ databases">
        <title>The Natural Products Discovery Center: Release of the First 8490 Sequenced Strains for Exploring Actinobacteria Biosynthetic Diversity.</title>
        <authorList>
            <person name="Kalkreuter E."/>
            <person name="Kautsar S.A."/>
            <person name="Yang D."/>
            <person name="Bader C.D."/>
            <person name="Teijaro C.N."/>
            <person name="Fluegel L."/>
            <person name="Davis C.M."/>
            <person name="Simpson J.R."/>
            <person name="Lauterbach L."/>
            <person name="Steele A.D."/>
            <person name="Gui C."/>
            <person name="Meng S."/>
            <person name="Li G."/>
            <person name="Viehrig K."/>
            <person name="Ye F."/>
            <person name="Su P."/>
            <person name="Kiefer A.F."/>
            <person name="Nichols A."/>
            <person name="Cepeda A.J."/>
            <person name="Yan W."/>
            <person name="Fan B."/>
            <person name="Jiang Y."/>
            <person name="Adhikari A."/>
            <person name="Zheng C.-J."/>
            <person name="Schuster L."/>
            <person name="Cowan T.M."/>
            <person name="Smanski M.J."/>
            <person name="Chevrette M.G."/>
            <person name="De Carvalho L.P.S."/>
            <person name="Shen B."/>
        </authorList>
    </citation>
    <scope>NUCLEOTIDE SEQUENCE [LARGE SCALE GENOMIC DNA]</scope>
    <source>
        <strain evidence="8 9">NPDC006337</strain>
    </source>
</reference>
<dbReference type="PANTHER" id="PTHR34605:SF4">
    <property type="entry name" value="DNA ADENINE METHYLTRANSFERASE"/>
    <property type="match status" value="1"/>
</dbReference>
<dbReference type="SUPFAM" id="SSF56349">
    <property type="entry name" value="DNA breaking-rejoining enzymes"/>
    <property type="match status" value="1"/>
</dbReference>
<comment type="caution">
    <text evidence="8">The sequence shown here is derived from an EMBL/GenBank/DDBJ whole genome shotgun (WGS) entry which is preliminary data.</text>
</comment>
<dbReference type="Proteomes" id="UP001550378">
    <property type="component" value="Unassembled WGS sequence"/>
</dbReference>
<protein>
    <submittedName>
        <fullName evidence="8">Site-specific integrase</fullName>
    </submittedName>
</protein>
<dbReference type="Gene3D" id="1.10.443.10">
    <property type="entry name" value="Intergrase catalytic core"/>
    <property type="match status" value="1"/>
</dbReference>
<keyword evidence="1" id="KW-0229">DNA integration</keyword>
<dbReference type="InterPro" id="IPR052925">
    <property type="entry name" value="Phage_Integrase-like_Recomb"/>
</dbReference>
<keyword evidence="9" id="KW-1185">Reference proteome</keyword>
<gene>
    <name evidence="8" type="ORF">ABZ508_33245</name>
</gene>
<accession>A0ABV2WFU7</accession>
<feature type="domain" description="Core-binding (CB)" evidence="7">
    <location>
        <begin position="20"/>
        <end position="100"/>
    </location>
</feature>
<dbReference type="InterPro" id="IPR004107">
    <property type="entry name" value="Integrase_SAM-like_N"/>
</dbReference>
<proteinExistence type="predicted"/>
<evidence type="ECO:0000313" key="8">
    <source>
        <dbReference type="EMBL" id="MEU0712225.1"/>
    </source>
</evidence>
<feature type="region of interest" description="Disordered" evidence="5">
    <location>
        <begin position="1"/>
        <end position="20"/>
    </location>
</feature>
<organism evidence="8 9">
    <name type="scientific">Streptomyces lavendulocolor</name>
    <dbReference type="NCBI Taxonomy" id="67316"/>
    <lineage>
        <taxon>Bacteria</taxon>
        <taxon>Bacillati</taxon>
        <taxon>Actinomycetota</taxon>
        <taxon>Actinomycetes</taxon>
        <taxon>Kitasatosporales</taxon>
        <taxon>Streptomycetaceae</taxon>
        <taxon>Streptomyces</taxon>
    </lineage>
</organism>
<evidence type="ECO:0000259" key="6">
    <source>
        <dbReference type="PROSITE" id="PS51898"/>
    </source>
</evidence>
<evidence type="ECO:0000256" key="3">
    <source>
        <dbReference type="ARBA" id="ARBA00023172"/>
    </source>
</evidence>
<sequence>MTGELANDSDGAIENHDPDALLSESARARLARALPPNTKRAYERQGRAFTEWCAQNGRTALPATQQTLADYVSHLADLDKSPATIEQAISAIRMAHRVAGHKGLPHTDAALFILRVHRRDRAASGRRPRKAPPITLGPLRAMVEATDPSTPRGLRDRLILVLGFAIMARRSELSALHTDDISFTEDGLVIRIRMSKADQDATGAEVHVPPGVHPDTDPVRLTRAWLDLLDDQGIPAGPLLRRIDRQGRIGDGLKAASINDIVRALAVKAGLPNAENYTAHGLRAGGPTEAAKAGQPVAFIAEHGRWSKTSPQIMEYIRPVDKWQDNPMRGIGL</sequence>
<keyword evidence="3" id="KW-0233">DNA recombination</keyword>
<dbReference type="InterPro" id="IPR010998">
    <property type="entry name" value="Integrase_recombinase_N"/>
</dbReference>
<evidence type="ECO:0000256" key="4">
    <source>
        <dbReference type="PROSITE-ProRule" id="PRU01248"/>
    </source>
</evidence>
<name>A0ABV2WFU7_9ACTN</name>
<dbReference type="InterPro" id="IPR013762">
    <property type="entry name" value="Integrase-like_cat_sf"/>
</dbReference>
<evidence type="ECO:0000256" key="5">
    <source>
        <dbReference type="SAM" id="MobiDB-lite"/>
    </source>
</evidence>
<dbReference type="Gene3D" id="1.10.150.130">
    <property type="match status" value="1"/>
</dbReference>
<dbReference type="PROSITE" id="PS51898">
    <property type="entry name" value="TYR_RECOMBINASE"/>
    <property type="match status" value="1"/>
</dbReference>